<dbReference type="InterPro" id="IPR001867">
    <property type="entry name" value="OmpR/PhoB-type_DNA-bd"/>
</dbReference>
<evidence type="ECO:0000256" key="3">
    <source>
        <dbReference type="ARBA" id="ARBA00023015"/>
    </source>
</evidence>
<evidence type="ECO:0000256" key="6">
    <source>
        <dbReference type="PROSITE-ProRule" id="PRU00169"/>
    </source>
</evidence>
<dbReference type="Gene3D" id="1.10.10.10">
    <property type="entry name" value="Winged helix-like DNA-binding domain superfamily/Winged helix DNA-binding domain"/>
    <property type="match status" value="1"/>
</dbReference>
<evidence type="ECO:0000259" key="8">
    <source>
        <dbReference type="PROSITE" id="PS50110"/>
    </source>
</evidence>
<dbReference type="RefSeq" id="WP_048014247.1">
    <property type="nucleotide sequence ID" value="NZ_JBCMYD010000004.1"/>
</dbReference>
<proteinExistence type="predicted"/>
<dbReference type="Gene3D" id="6.10.250.690">
    <property type="match status" value="1"/>
</dbReference>
<evidence type="ECO:0000256" key="2">
    <source>
        <dbReference type="ARBA" id="ARBA00023012"/>
    </source>
</evidence>
<dbReference type="OrthoDB" id="9790442at2"/>
<dbReference type="Gene3D" id="3.40.50.2300">
    <property type="match status" value="1"/>
</dbReference>
<protein>
    <submittedName>
        <fullName evidence="10">Two-component system response regulator</fullName>
    </submittedName>
</protein>
<dbReference type="EMBL" id="LQQY01000011">
    <property type="protein sequence ID" value="KZE50215.1"/>
    <property type="molecule type" value="Genomic_DNA"/>
</dbReference>
<dbReference type="Pfam" id="PF00072">
    <property type="entry name" value="Response_reg"/>
    <property type="match status" value="1"/>
</dbReference>
<keyword evidence="2" id="KW-0902">Two-component regulatory system</keyword>
<evidence type="ECO:0000259" key="9">
    <source>
        <dbReference type="PROSITE" id="PS51755"/>
    </source>
</evidence>
<name>A0A0J5SVK8_9BACI</name>
<evidence type="ECO:0000256" key="1">
    <source>
        <dbReference type="ARBA" id="ARBA00022553"/>
    </source>
</evidence>
<keyword evidence="1 6" id="KW-0597">Phosphoprotein</keyword>
<dbReference type="Pfam" id="PF00486">
    <property type="entry name" value="Trans_reg_C"/>
    <property type="match status" value="1"/>
</dbReference>
<dbReference type="InterPro" id="IPR001789">
    <property type="entry name" value="Sig_transdc_resp-reg_receiver"/>
</dbReference>
<gene>
    <name evidence="10" type="ORF">AV649_18280</name>
</gene>
<evidence type="ECO:0000256" key="7">
    <source>
        <dbReference type="PROSITE-ProRule" id="PRU01091"/>
    </source>
</evidence>
<dbReference type="SUPFAM" id="SSF52172">
    <property type="entry name" value="CheY-like"/>
    <property type="match status" value="1"/>
</dbReference>
<dbReference type="Proteomes" id="UP000076510">
    <property type="component" value="Unassembled WGS sequence"/>
</dbReference>
<feature type="domain" description="Response regulatory" evidence="8">
    <location>
        <begin position="4"/>
        <end position="117"/>
    </location>
</feature>
<sequence length="226" mass="25713">MSRRILIVDDEKEIADLLEDFLMVEGFDVSKAFNAKEAREHLEREEIFLVLLDIMMPDDSGFTLCKEIRRTSSIPILFLSALDDDTSKIRGLSIGADDYIVKNASPGEIVARVKAVERRIGPTLSSTLSYAGVSLHTDSRTFQVGNERVNLTGKEYELMHLFLEGPNQVYTYEQILERIWGYEGGDFHTVRVHVAKLREKVQEKTSRFQISTVWGVGYKAEELIHA</sequence>
<keyword evidence="3" id="KW-0805">Transcription regulation</keyword>
<comment type="caution">
    <text evidence="10">The sequence shown here is derived from an EMBL/GenBank/DDBJ whole genome shotgun (WGS) entry which is preliminary data.</text>
</comment>
<dbReference type="PROSITE" id="PS51755">
    <property type="entry name" value="OMPR_PHOB"/>
    <property type="match status" value="1"/>
</dbReference>
<feature type="DNA-binding region" description="OmpR/PhoB-type" evidence="7">
    <location>
        <begin position="125"/>
        <end position="222"/>
    </location>
</feature>
<dbReference type="PANTHER" id="PTHR48111:SF40">
    <property type="entry name" value="PHOSPHATE REGULON TRANSCRIPTIONAL REGULATORY PROTEIN PHOB"/>
    <property type="match status" value="1"/>
</dbReference>
<dbReference type="InterPro" id="IPR039420">
    <property type="entry name" value="WalR-like"/>
</dbReference>
<dbReference type="FunFam" id="3.40.50.2300:FF:000001">
    <property type="entry name" value="DNA-binding response regulator PhoB"/>
    <property type="match status" value="1"/>
</dbReference>
<keyword evidence="5" id="KW-0804">Transcription</keyword>
<dbReference type="GO" id="GO:0005829">
    <property type="term" value="C:cytosol"/>
    <property type="evidence" value="ECO:0007669"/>
    <property type="project" value="TreeGrafter"/>
</dbReference>
<dbReference type="SMART" id="SM00862">
    <property type="entry name" value="Trans_reg_C"/>
    <property type="match status" value="1"/>
</dbReference>
<dbReference type="GO" id="GO:0032993">
    <property type="term" value="C:protein-DNA complex"/>
    <property type="evidence" value="ECO:0007669"/>
    <property type="project" value="TreeGrafter"/>
</dbReference>
<accession>A0A0J5SVK8</accession>
<dbReference type="PROSITE" id="PS50110">
    <property type="entry name" value="RESPONSE_REGULATORY"/>
    <property type="match status" value="1"/>
</dbReference>
<feature type="modified residue" description="4-aspartylphosphate" evidence="6">
    <location>
        <position position="53"/>
    </location>
</feature>
<dbReference type="PANTHER" id="PTHR48111">
    <property type="entry name" value="REGULATOR OF RPOS"/>
    <property type="match status" value="1"/>
</dbReference>
<dbReference type="PATRIC" id="fig|189381.10.peg.2394"/>
<keyword evidence="4 7" id="KW-0238">DNA-binding</keyword>
<dbReference type="InterPro" id="IPR036388">
    <property type="entry name" value="WH-like_DNA-bd_sf"/>
</dbReference>
<evidence type="ECO:0000313" key="10">
    <source>
        <dbReference type="EMBL" id="KZE50215.1"/>
    </source>
</evidence>
<dbReference type="GO" id="GO:0000156">
    <property type="term" value="F:phosphorelay response regulator activity"/>
    <property type="evidence" value="ECO:0007669"/>
    <property type="project" value="TreeGrafter"/>
</dbReference>
<feature type="domain" description="OmpR/PhoB-type" evidence="9">
    <location>
        <begin position="125"/>
        <end position="222"/>
    </location>
</feature>
<evidence type="ECO:0000256" key="5">
    <source>
        <dbReference type="ARBA" id="ARBA00023163"/>
    </source>
</evidence>
<dbReference type="CDD" id="cd17574">
    <property type="entry name" value="REC_OmpR"/>
    <property type="match status" value="1"/>
</dbReference>
<dbReference type="GO" id="GO:0000976">
    <property type="term" value="F:transcription cis-regulatory region binding"/>
    <property type="evidence" value="ECO:0007669"/>
    <property type="project" value="TreeGrafter"/>
</dbReference>
<dbReference type="AlphaFoldDB" id="A0A0J5SVK8"/>
<dbReference type="GO" id="GO:0006355">
    <property type="term" value="P:regulation of DNA-templated transcription"/>
    <property type="evidence" value="ECO:0007669"/>
    <property type="project" value="InterPro"/>
</dbReference>
<evidence type="ECO:0000256" key="4">
    <source>
        <dbReference type="ARBA" id="ARBA00023125"/>
    </source>
</evidence>
<organism evidence="10 11">
    <name type="scientific">Rossellomorea marisflavi</name>
    <dbReference type="NCBI Taxonomy" id="189381"/>
    <lineage>
        <taxon>Bacteria</taxon>
        <taxon>Bacillati</taxon>
        <taxon>Bacillota</taxon>
        <taxon>Bacilli</taxon>
        <taxon>Bacillales</taxon>
        <taxon>Bacillaceae</taxon>
        <taxon>Rossellomorea</taxon>
    </lineage>
</organism>
<dbReference type="InterPro" id="IPR011006">
    <property type="entry name" value="CheY-like_superfamily"/>
</dbReference>
<dbReference type="SMART" id="SM00448">
    <property type="entry name" value="REC"/>
    <property type="match status" value="1"/>
</dbReference>
<reference evidence="11" key="1">
    <citation type="submission" date="2016-01" db="EMBL/GenBank/DDBJ databases">
        <title>Whole genome sequencing of Bhargavaea cecembensis T14.</title>
        <authorList>
            <person name="Hong K.W."/>
        </authorList>
    </citation>
    <scope>NUCLEOTIDE SEQUENCE [LARGE SCALE GENOMIC DNA]</scope>
    <source>
        <strain evidence="11">M19</strain>
    </source>
</reference>
<evidence type="ECO:0000313" key="11">
    <source>
        <dbReference type="Proteomes" id="UP000076510"/>
    </source>
</evidence>
<dbReference type="CDD" id="cd00383">
    <property type="entry name" value="trans_reg_C"/>
    <property type="match status" value="1"/>
</dbReference>